<sequence>MQYINIDSNIPWDFINSQAIVDDICIKLPLEYNIIIKKNINFKSNLCNTLSYLRKYAKTNWFLFFYDADYSNVTTINTDNINTKLNINYDIMLVKKHNVINHLNFIKSRYSSAPAKDNIYDKIFSNQVTISLENYKYLSLADAGSKAKKYLDTHVVGKFTLDSSSTRIAGGAFSFTDGLPTNKSYGYGRGWHFSDVYNISLLEATERFVSQYYAYNPKQVTLFSSFNNIKDKAYPPSEYLLEKDSKFSLSTPTFWTLSTSLISGEKIWVPEDLAVYGNHIYRSKKRLIHDSSNGVSLGGTYAEAMIGSILELIERHSFLLTWFGNIPRFKLDWRIHVKDKKLYNILKTMSANYDINIFEISFVEPIYVIWCLIINKKNNSKMYSYSAASADFNLDNAISGALLEAIVGMTVYENNQNEEPKQPLKITTLEDHVKFYGNSKCSKAFNFTNSFLPYKRKNKANIFCKSDIPITQGKLLQSLIKIISQQFKDILCVNLTSDDLKNCGLYATKVIIPGIFPMTFGDNSLRIDTSVVNKYRSLYSLPTLTQFNNIPHPFP</sequence>
<dbReference type="Gene3D" id="3.30.1330.230">
    <property type="match status" value="1"/>
</dbReference>
<protein>
    <submittedName>
        <fullName evidence="2">YcaO-like family protein</fullName>
    </submittedName>
</protein>
<dbReference type="GeneID" id="75138305"/>
<dbReference type="Proteomes" id="UP001058429">
    <property type="component" value="Chromosome"/>
</dbReference>
<dbReference type="Gene3D" id="3.30.40.250">
    <property type="match status" value="1"/>
</dbReference>
<evidence type="ECO:0000313" key="3">
    <source>
        <dbReference type="Proteomes" id="UP001058429"/>
    </source>
</evidence>
<evidence type="ECO:0000259" key="1">
    <source>
        <dbReference type="PROSITE" id="PS51664"/>
    </source>
</evidence>
<dbReference type="AlphaFoldDB" id="A0A9Q9J9D2"/>
<dbReference type="Gene3D" id="3.30.160.660">
    <property type="match status" value="1"/>
</dbReference>
<reference evidence="2" key="1">
    <citation type="submission" date="2022-09" db="EMBL/GenBank/DDBJ databases">
        <title>Complete genome of Ligilactobacillus agilis AM_LB6, isolated from chicken feces.</title>
        <authorList>
            <person name="den Bakker H.C."/>
            <person name="Mann A."/>
        </authorList>
    </citation>
    <scope>NUCLEOTIDE SEQUENCE</scope>
    <source>
        <strain evidence="2">AM_LB6</strain>
    </source>
</reference>
<dbReference type="RefSeq" id="WP_260903906.1">
    <property type="nucleotide sequence ID" value="NZ_CP104396.1"/>
</dbReference>
<dbReference type="PANTHER" id="PTHR37809:SF1">
    <property type="entry name" value="RIBOSOMAL PROTEIN S12 METHYLTHIOTRANSFERASE ACCESSORY FACTOR YCAO"/>
    <property type="match status" value="1"/>
</dbReference>
<organism evidence="2 3">
    <name type="scientific">Ligilactobacillus agilis</name>
    <dbReference type="NCBI Taxonomy" id="1601"/>
    <lineage>
        <taxon>Bacteria</taxon>
        <taxon>Bacillati</taxon>
        <taxon>Bacillota</taxon>
        <taxon>Bacilli</taxon>
        <taxon>Lactobacillales</taxon>
        <taxon>Lactobacillaceae</taxon>
        <taxon>Ligilactobacillus</taxon>
    </lineage>
</organism>
<dbReference type="PANTHER" id="PTHR37809">
    <property type="entry name" value="RIBOSOMAL PROTEIN S12 METHYLTHIOTRANSFERASE ACCESSORY FACTOR YCAO"/>
    <property type="match status" value="1"/>
</dbReference>
<name>A0A9Q9J9D2_9LACO</name>
<accession>A0A9Q9J9D2</accession>
<dbReference type="InterPro" id="IPR003776">
    <property type="entry name" value="YcaO-like_dom"/>
</dbReference>
<dbReference type="PROSITE" id="PS51664">
    <property type="entry name" value="YCAO"/>
    <property type="match status" value="1"/>
</dbReference>
<gene>
    <name evidence="2" type="ORF">N4562_10590</name>
</gene>
<proteinExistence type="predicted"/>
<dbReference type="EMBL" id="CP104396">
    <property type="protein sequence ID" value="UXC63456.1"/>
    <property type="molecule type" value="Genomic_DNA"/>
</dbReference>
<evidence type="ECO:0000313" key="2">
    <source>
        <dbReference type="EMBL" id="UXC63456.1"/>
    </source>
</evidence>
<dbReference type="Pfam" id="PF02624">
    <property type="entry name" value="YcaO"/>
    <property type="match status" value="1"/>
</dbReference>
<feature type="domain" description="YcaO" evidence="1">
    <location>
        <begin position="186"/>
        <end position="555"/>
    </location>
</feature>